<evidence type="ECO:0000256" key="1">
    <source>
        <dbReference type="ARBA" id="ARBA00005696"/>
    </source>
</evidence>
<sequence length="237" mass="25491">MPDHRLQNFPFLSQEEFAEGCVRLEKKLKGAVGFGDVGLSHEGGVVCGLVVRREVLGGICAGGDGVGVGGDEDGDSEGKVQSEEEAEDDESLPKARSKSTWKVEYHLHLSRTYQLPILYFNLYPPSQSFSSSTAPATLTQVYEILTTATSRDTLRSVGVQGAISQTDHPTLGVPYYFVHPCGTAAAMGEWRRLGESGGVDAHEDFDAEKYLAVWVGVVGGVVGFFLPSGCYGILREV</sequence>
<evidence type="ECO:0000256" key="8">
    <source>
        <dbReference type="SAM" id="MobiDB-lite"/>
    </source>
</evidence>
<dbReference type="AlphaFoldDB" id="A0A3N4J2K5"/>
<reference evidence="10 11" key="1">
    <citation type="journal article" date="2018" name="Nat. Ecol. Evol.">
        <title>Pezizomycetes genomes reveal the molecular basis of ectomycorrhizal truffle lifestyle.</title>
        <authorList>
            <person name="Murat C."/>
            <person name="Payen T."/>
            <person name="Noel B."/>
            <person name="Kuo A."/>
            <person name="Morin E."/>
            <person name="Chen J."/>
            <person name="Kohler A."/>
            <person name="Krizsan K."/>
            <person name="Balestrini R."/>
            <person name="Da Silva C."/>
            <person name="Montanini B."/>
            <person name="Hainaut M."/>
            <person name="Levati E."/>
            <person name="Barry K.W."/>
            <person name="Belfiori B."/>
            <person name="Cichocki N."/>
            <person name="Clum A."/>
            <person name="Dockter R.B."/>
            <person name="Fauchery L."/>
            <person name="Guy J."/>
            <person name="Iotti M."/>
            <person name="Le Tacon F."/>
            <person name="Lindquist E.A."/>
            <person name="Lipzen A."/>
            <person name="Malagnac F."/>
            <person name="Mello A."/>
            <person name="Molinier V."/>
            <person name="Miyauchi S."/>
            <person name="Poulain J."/>
            <person name="Riccioni C."/>
            <person name="Rubini A."/>
            <person name="Sitrit Y."/>
            <person name="Splivallo R."/>
            <person name="Traeger S."/>
            <person name="Wang M."/>
            <person name="Zifcakova L."/>
            <person name="Wipf D."/>
            <person name="Zambonelli A."/>
            <person name="Paolocci F."/>
            <person name="Nowrousian M."/>
            <person name="Ottonello S."/>
            <person name="Baldrian P."/>
            <person name="Spatafora J.W."/>
            <person name="Henrissat B."/>
            <person name="Nagy L.G."/>
            <person name="Aury J.M."/>
            <person name="Wincker P."/>
            <person name="Grigoriev I.V."/>
            <person name="Bonfante P."/>
            <person name="Martin F.M."/>
        </authorList>
    </citation>
    <scope>NUCLEOTIDE SEQUENCE [LARGE SCALE GENOMIC DNA]</scope>
    <source>
        <strain evidence="10 11">120613-1</strain>
    </source>
</reference>
<evidence type="ECO:0000256" key="5">
    <source>
        <dbReference type="ARBA" id="ARBA00022927"/>
    </source>
</evidence>
<keyword evidence="9" id="KW-0812">Transmembrane</keyword>
<keyword evidence="5" id="KW-0813">Transport</keyword>
<evidence type="ECO:0000256" key="3">
    <source>
        <dbReference type="ARBA" id="ARBA00022679"/>
    </source>
</evidence>
<keyword evidence="3" id="KW-0808">Transferase</keyword>
<evidence type="ECO:0000256" key="9">
    <source>
        <dbReference type="SAM" id="Phobius"/>
    </source>
</evidence>
<dbReference type="Pfam" id="PF03987">
    <property type="entry name" value="Autophagy_act_C"/>
    <property type="match status" value="1"/>
</dbReference>
<keyword evidence="9" id="KW-1133">Transmembrane helix</keyword>
<dbReference type="GO" id="GO:0005829">
    <property type="term" value="C:cytosol"/>
    <property type="evidence" value="ECO:0007669"/>
    <property type="project" value="TreeGrafter"/>
</dbReference>
<dbReference type="GO" id="GO:0015031">
    <property type="term" value="P:protein transport"/>
    <property type="evidence" value="ECO:0007669"/>
    <property type="project" value="UniProtKB-KW"/>
</dbReference>
<feature type="transmembrane region" description="Helical" evidence="9">
    <location>
        <begin position="211"/>
        <end position="234"/>
    </location>
</feature>
<dbReference type="OrthoDB" id="4089664at2759"/>
<keyword evidence="6" id="KW-0072">Autophagy</keyword>
<dbReference type="GO" id="GO:0032446">
    <property type="term" value="P:protein modification by small protein conjugation"/>
    <property type="evidence" value="ECO:0007669"/>
    <property type="project" value="TreeGrafter"/>
</dbReference>
<dbReference type="GO" id="GO:0000045">
    <property type="term" value="P:autophagosome assembly"/>
    <property type="evidence" value="ECO:0007669"/>
    <property type="project" value="TreeGrafter"/>
</dbReference>
<dbReference type="PANTHER" id="PTHR14957:SF1">
    <property type="entry name" value="UBIQUITIN-LIKE-CONJUGATING ENZYME ATG10"/>
    <property type="match status" value="1"/>
</dbReference>
<evidence type="ECO:0000256" key="4">
    <source>
        <dbReference type="ARBA" id="ARBA00022786"/>
    </source>
</evidence>
<dbReference type="GO" id="GO:0000422">
    <property type="term" value="P:autophagy of mitochondrion"/>
    <property type="evidence" value="ECO:0007669"/>
    <property type="project" value="TreeGrafter"/>
</dbReference>
<evidence type="ECO:0000256" key="7">
    <source>
        <dbReference type="ARBA" id="ARBA00029833"/>
    </source>
</evidence>
<feature type="region of interest" description="Disordered" evidence="8">
    <location>
        <begin position="66"/>
        <end position="95"/>
    </location>
</feature>
<evidence type="ECO:0000256" key="2">
    <source>
        <dbReference type="ARBA" id="ARBA00021099"/>
    </source>
</evidence>
<keyword evidence="11" id="KW-1185">Reference proteome</keyword>
<dbReference type="Gene3D" id="3.30.1460.50">
    <property type="match status" value="1"/>
</dbReference>
<evidence type="ECO:0000313" key="10">
    <source>
        <dbReference type="EMBL" id="RPA90791.1"/>
    </source>
</evidence>
<protein>
    <recommendedName>
        <fullName evidence="2">Ubiquitin-like-conjugating enzyme ATG10</fullName>
    </recommendedName>
    <alternativeName>
        <fullName evidence="7">Autophagy-related protein 10</fullName>
    </alternativeName>
</protein>
<keyword evidence="4" id="KW-0833">Ubl conjugation pathway</keyword>
<dbReference type="Proteomes" id="UP000276215">
    <property type="component" value="Unassembled WGS sequence"/>
</dbReference>
<name>A0A3N4J2K5_9PEZI</name>
<evidence type="ECO:0000313" key="11">
    <source>
        <dbReference type="Proteomes" id="UP000276215"/>
    </source>
</evidence>
<proteinExistence type="inferred from homology"/>
<organism evidence="10 11">
    <name type="scientific">Choiromyces venosus 120613-1</name>
    <dbReference type="NCBI Taxonomy" id="1336337"/>
    <lineage>
        <taxon>Eukaryota</taxon>
        <taxon>Fungi</taxon>
        <taxon>Dikarya</taxon>
        <taxon>Ascomycota</taxon>
        <taxon>Pezizomycotina</taxon>
        <taxon>Pezizomycetes</taxon>
        <taxon>Pezizales</taxon>
        <taxon>Tuberaceae</taxon>
        <taxon>Choiromyces</taxon>
    </lineage>
</organism>
<keyword evidence="9" id="KW-0472">Membrane</keyword>
<dbReference type="EMBL" id="ML120514">
    <property type="protein sequence ID" value="RPA90791.1"/>
    <property type="molecule type" value="Genomic_DNA"/>
</dbReference>
<dbReference type="InterPro" id="IPR007135">
    <property type="entry name" value="Atg3/Atg10"/>
</dbReference>
<evidence type="ECO:0000256" key="6">
    <source>
        <dbReference type="ARBA" id="ARBA00023006"/>
    </source>
</evidence>
<dbReference type="PANTHER" id="PTHR14957">
    <property type="entry name" value="UBIQUITIN-LIKE-CONJUGATING ENZYME ATG10"/>
    <property type="match status" value="1"/>
</dbReference>
<gene>
    <name evidence="10" type="ORF">L873DRAFT_382562</name>
</gene>
<accession>A0A3N4J2K5</accession>
<comment type="similarity">
    <text evidence="1">Belongs to the ATG10 family.</text>
</comment>
<dbReference type="STRING" id="1336337.A0A3N4J2K5"/>
<dbReference type="GO" id="GO:0061651">
    <property type="term" value="F:Atg12 conjugating enzyme activity"/>
    <property type="evidence" value="ECO:0007669"/>
    <property type="project" value="TreeGrafter"/>
</dbReference>
<keyword evidence="5" id="KW-0653">Protein transport</keyword>